<dbReference type="Gene3D" id="3.30.560.10">
    <property type="entry name" value="Glucose Oxidase, domain 3"/>
    <property type="match status" value="1"/>
</dbReference>
<evidence type="ECO:0000256" key="10">
    <source>
        <dbReference type="ARBA" id="ARBA00023002"/>
    </source>
</evidence>
<evidence type="ECO:0000256" key="8">
    <source>
        <dbReference type="ARBA" id="ARBA00022630"/>
    </source>
</evidence>
<dbReference type="InterPro" id="IPR007867">
    <property type="entry name" value="GMC_OxRtase_C"/>
</dbReference>
<feature type="active site" description="Proton donor" evidence="13">
    <location>
        <position position="572"/>
    </location>
</feature>
<dbReference type="SUPFAM" id="SSF51905">
    <property type="entry name" value="FAD/NAD(P)-binding domain"/>
    <property type="match status" value="1"/>
</dbReference>
<evidence type="ECO:0000256" key="13">
    <source>
        <dbReference type="PIRSR" id="PIRSR000137-1"/>
    </source>
</evidence>
<keyword evidence="10" id="KW-0560">Oxidoreductase</keyword>
<keyword evidence="20" id="KW-1185">Reference proteome</keyword>
<dbReference type="Pfam" id="PF05199">
    <property type="entry name" value="GMC_oxred_C"/>
    <property type="match status" value="1"/>
</dbReference>
<dbReference type="Proteomes" id="UP000184300">
    <property type="component" value="Unassembled WGS sequence"/>
</dbReference>
<dbReference type="PANTHER" id="PTHR11552">
    <property type="entry name" value="GLUCOSE-METHANOL-CHOLINE GMC OXIDOREDUCTASE"/>
    <property type="match status" value="1"/>
</dbReference>
<keyword evidence="9 14" id="KW-0274">FAD</keyword>
<keyword evidence="16" id="KW-0732">Signal</keyword>
<keyword evidence="8 15" id="KW-0285">Flavoprotein</keyword>
<evidence type="ECO:0000256" key="12">
    <source>
        <dbReference type="ARBA" id="ARBA00049722"/>
    </source>
</evidence>
<evidence type="ECO:0000256" key="7">
    <source>
        <dbReference type="ARBA" id="ARBA00022530"/>
    </source>
</evidence>
<evidence type="ECO:0000259" key="18">
    <source>
        <dbReference type="PROSITE" id="PS00624"/>
    </source>
</evidence>
<gene>
    <name evidence="19" type="ORF">ASPGLDRAFT_46383</name>
</gene>
<dbReference type="OrthoDB" id="269227at2759"/>
<evidence type="ECO:0000256" key="9">
    <source>
        <dbReference type="ARBA" id="ARBA00022827"/>
    </source>
</evidence>
<feature type="domain" description="Glucose-methanol-choline oxidoreductase N-terminal" evidence="17">
    <location>
        <begin position="135"/>
        <end position="158"/>
    </location>
</feature>
<dbReference type="PROSITE" id="PS00624">
    <property type="entry name" value="GMC_OXRED_2"/>
    <property type="match status" value="1"/>
</dbReference>
<evidence type="ECO:0000256" key="3">
    <source>
        <dbReference type="ARBA" id="ARBA00004498"/>
    </source>
</evidence>
<dbReference type="EMBL" id="KV878896">
    <property type="protein sequence ID" value="OJJ84488.1"/>
    <property type="molecule type" value="Genomic_DNA"/>
</dbReference>
<keyword evidence="7" id="KW-0964">Secreted</keyword>
<feature type="binding site" evidence="14">
    <location>
        <position position="605"/>
    </location>
    <ligand>
        <name>FAD</name>
        <dbReference type="ChEBI" id="CHEBI:57692"/>
    </ligand>
</feature>
<feature type="signal peptide" evidence="16">
    <location>
        <begin position="1"/>
        <end position="21"/>
    </location>
</feature>
<comment type="subcellular location">
    <subcellularLocation>
        <location evidence="2">Secreted</location>
        <location evidence="2">Cell wall</location>
    </subcellularLocation>
    <subcellularLocation>
        <location evidence="3">Secreted</location>
        <location evidence="3">Extracellular space</location>
        <location evidence="3">Extracellular matrix</location>
    </subcellularLocation>
</comment>
<feature type="chain" id="PRO_5009887861" description="glucose oxidase" evidence="16">
    <location>
        <begin position="22"/>
        <end position="639"/>
    </location>
</feature>
<dbReference type="AlphaFoldDB" id="A0A1L9VKM9"/>
<dbReference type="SUPFAM" id="SSF54373">
    <property type="entry name" value="FAD-linked reductases, C-terminal domain"/>
    <property type="match status" value="1"/>
</dbReference>
<proteinExistence type="inferred from homology"/>
<evidence type="ECO:0000256" key="1">
    <source>
        <dbReference type="ARBA" id="ARBA00001974"/>
    </source>
</evidence>
<evidence type="ECO:0000256" key="6">
    <source>
        <dbReference type="ARBA" id="ARBA00022512"/>
    </source>
</evidence>
<dbReference type="PANTHER" id="PTHR11552:SF201">
    <property type="entry name" value="GLUCOSE-METHANOL-CHOLINE OXIDOREDUCTASE N-TERMINAL DOMAIN-CONTAINING PROTEIN"/>
    <property type="match status" value="1"/>
</dbReference>
<feature type="active site" description="Proton acceptor" evidence="13">
    <location>
        <position position="615"/>
    </location>
</feature>
<evidence type="ECO:0000313" key="19">
    <source>
        <dbReference type="EMBL" id="OJJ84488.1"/>
    </source>
</evidence>
<evidence type="ECO:0000256" key="15">
    <source>
        <dbReference type="RuleBase" id="RU003968"/>
    </source>
</evidence>
<evidence type="ECO:0000259" key="17">
    <source>
        <dbReference type="PROSITE" id="PS00623"/>
    </source>
</evidence>
<dbReference type="InterPro" id="IPR036188">
    <property type="entry name" value="FAD/NAD-bd_sf"/>
</dbReference>
<reference evidence="20" key="1">
    <citation type="journal article" date="2017" name="Genome Biol.">
        <title>Comparative genomics reveals high biological diversity and specific adaptations in the industrially and medically important fungal genus Aspergillus.</title>
        <authorList>
            <person name="de Vries R.P."/>
            <person name="Riley R."/>
            <person name="Wiebenga A."/>
            <person name="Aguilar-Osorio G."/>
            <person name="Amillis S."/>
            <person name="Uchima C.A."/>
            <person name="Anderluh G."/>
            <person name="Asadollahi M."/>
            <person name="Askin M."/>
            <person name="Barry K."/>
            <person name="Battaglia E."/>
            <person name="Bayram O."/>
            <person name="Benocci T."/>
            <person name="Braus-Stromeyer S.A."/>
            <person name="Caldana C."/>
            <person name="Canovas D."/>
            <person name="Cerqueira G.C."/>
            <person name="Chen F."/>
            <person name="Chen W."/>
            <person name="Choi C."/>
            <person name="Clum A."/>
            <person name="Dos Santos R.A."/>
            <person name="Damasio A.R."/>
            <person name="Diallinas G."/>
            <person name="Emri T."/>
            <person name="Fekete E."/>
            <person name="Flipphi M."/>
            <person name="Freyberg S."/>
            <person name="Gallo A."/>
            <person name="Gournas C."/>
            <person name="Habgood R."/>
            <person name="Hainaut M."/>
            <person name="Harispe M.L."/>
            <person name="Henrissat B."/>
            <person name="Hilden K.S."/>
            <person name="Hope R."/>
            <person name="Hossain A."/>
            <person name="Karabika E."/>
            <person name="Karaffa L."/>
            <person name="Karanyi Z."/>
            <person name="Krasevec N."/>
            <person name="Kuo A."/>
            <person name="Kusch H."/>
            <person name="LaButti K."/>
            <person name="Lagendijk E.L."/>
            <person name="Lapidus A."/>
            <person name="Levasseur A."/>
            <person name="Lindquist E."/>
            <person name="Lipzen A."/>
            <person name="Logrieco A.F."/>
            <person name="MacCabe A."/>
            <person name="Maekelae M.R."/>
            <person name="Malavazi I."/>
            <person name="Melin P."/>
            <person name="Meyer V."/>
            <person name="Mielnichuk N."/>
            <person name="Miskei M."/>
            <person name="Molnar A.P."/>
            <person name="Mule G."/>
            <person name="Ngan C.Y."/>
            <person name="Orejas M."/>
            <person name="Orosz E."/>
            <person name="Ouedraogo J.P."/>
            <person name="Overkamp K.M."/>
            <person name="Park H.-S."/>
            <person name="Perrone G."/>
            <person name="Piumi F."/>
            <person name="Punt P.J."/>
            <person name="Ram A.F."/>
            <person name="Ramon A."/>
            <person name="Rauscher S."/>
            <person name="Record E."/>
            <person name="Riano-Pachon D.M."/>
            <person name="Robert V."/>
            <person name="Roehrig J."/>
            <person name="Ruller R."/>
            <person name="Salamov A."/>
            <person name="Salih N.S."/>
            <person name="Samson R.A."/>
            <person name="Sandor E."/>
            <person name="Sanguinetti M."/>
            <person name="Schuetze T."/>
            <person name="Sepcic K."/>
            <person name="Shelest E."/>
            <person name="Sherlock G."/>
            <person name="Sophianopoulou V."/>
            <person name="Squina F.M."/>
            <person name="Sun H."/>
            <person name="Susca A."/>
            <person name="Todd R.B."/>
            <person name="Tsang A."/>
            <person name="Unkles S.E."/>
            <person name="van de Wiele N."/>
            <person name="van Rossen-Uffink D."/>
            <person name="Oliveira J.V."/>
            <person name="Vesth T.C."/>
            <person name="Visser J."/>
            <person name="Yu J.-H."/>
            <person name="Zhou M."/>
            <person name="Andersen M.R."/>
            <person name="Archer D.B."/>
            <person name="Baker S.E."/>
            <person name="Benoit I."/>
            <person name="Brakhage A.A."/>
            <person name="Braus G.H."/>
            <person name="Fischer R."/>
            <person name="Frisvad J.C."/>
            <person name="Goldman G.H."/>
            <person name="Houbraken J."/>
            <person name="Oakley B."/>
            <person name="Pocsi I."/>
            <person name="Scazzocchio C."/>
            <person name="Seiboth B."/>
            <person name="vanKuyk P.A."/>
            <person name="Wortman J."/>
            <person name="Dyer P.S."/>
            <person name="Grigoriev I.V."/>
        </authorList>
    </citation>
    <scope>NUCLEOTIDE SEQUENCE [LARGE SCALE GENOMIC DNA]</scope>
    <source>
        <strain evidence="20">CBS 516.65</strain>
    </source>
</reference>
<evidence type="ECO:0000256" key="11">
    <source>
        <dbReference type="ARBA" id="ARBA00049435"/>
    </source>
</evidence>
<comment type="subunit">
    <text evidence="5">Homodimer.</text>
</comment>
<keyword evidence="6" id="KW-0134">Cell wall</keyword>
<dbReference type="GeneID" id="34462700"/>
<dbReference type="InterPro" id="IPR000172">
    <property type="entry name" value="GMC_OxRdtase_N"/>
</dbReference>
<dbReference type="PIRSF" id="PIRSF000137">
    <property type="entry name" value="Alcohol_oxidase"/>
    <property type="match status" value="1"/>
</dbReference>
<comment type="catalytic activity">
    <reaction evidence="11">
        <text>beta-D-glucose + O2 = D-glucono-1,5-lactone + H2O2</text>
        <dbReference type="Rhea" id="RHEA:11428"/>
        <dbReference type="ChEBI" id="CHEBI:15379"/>
        <dbReference type="ChEBI" id="CHEBI:15903"/>
        <dbReference type="ChEBI" id="CHEBI:16217"/>
        <dbReference type="ChEBI" id="CHEBI:16240"/>
        <dbReference type="EC" id="1.1.3.4"/>
    </reaction>
    <physiologicalReaction direction="left-to-right" evidence="11">
        <dbReference type="Rhea" id="RHEA:11429"/>
    </physiologicalReaction>
</comment>
<evidence type="ECO:0000256" key="5">
    <source>
        <dbReference type="ARBA" id="ARBA00011738"/>
    </source>
</evidence>
<dbReference type="STRING" id="1160497.A0A1L9VKM9"/>
<protein>
    <recommendedName>
        <fullName evidence="12">glucose oxidase</fullName>
        <ecNumber evidence="12">1.1.3.4</ecNumber>
    </recommendedName>
</protein>
<evidence type="ECO:0000256" key="14">
    <source>
        <dbReference type="PIRSR" id="PIRSR000137-2"/>
    </source>
</evidence>
<feature type="domain" description="Glucose-methanol-choline oxidoreductase N-terminal" evidence="18">
    <location>
        <begin position="344"/>
        <end position="358"/>
    </location>
</feature>
<comment type="cofactor">
    <cofactor evidence="1 14">
        <name>FAD</name>
        <dbReference type="ChEBI" id="CHEBI:57692"/>
    </cofactor>
</comment>
<dbReference type="GO" id="GO:0050660">
    <property type="term" value="F:flavin adenine dinucleotide binding"/>
    <property type="evidence" value="ECO:0007669"/>
    <property type="project" value="InterPro"/>
</dbReference>
<dbReference type="InterPro" id="IPR012132">
    <property type="entry name" value="GMC_OxRdtase"/>
</dbReference>
<dbReference type="InterPro" id="IPR027424">
    <property type="entry name" value="Glucose_Oxidase_domain_2"/>
</dbReference>
<keyword evidence="7" id="KW-0272">Extracellular matrix</keyword>
<dbReference type="RefSeq" id="XP_022401186.1">
    <property type="nucleotide sequence ID" value="XM_022546439.1"/>
</dbReference>
<name>A0A1L9VKM9_ASPGL</name>
<evidence type="ECO:0000256" key="2">
    <source>
        <dbReference type="ARBA" id="ARBA00004191"/>
    </source>
</evidence>
<dbReference type="Gene3D" id="3.50.50.60">
    <property type="entry name" value="FAD/NAD(P)-binding domain"/>
    <property type="match status" value="1"/>
</dbReference>
<evidence type="ECO:0000256" key="4">
    <source>
        <dbReference type="ARBA" id="ARBA00010790"/>
    </source>
</evidence>
<organism evidence="19 20">
    <name type="scientific">Aspergillus glaucus CBS 516.65</name>
    <dbReference type="NCBI Taxonomy" id="1160497"/>
    <lineage>
        <taxon>Eukaryota</taxon>
        <taxon>Fungi</taxon>
        <taxon>Dikarya</taxon>
        <taxon>Ascomycota</taxon>
        <taxon>Pezizomycotina</taxon>
        <taxon>Eurotiomycetes</taxon>
        <taxon>Eurotiomycetidae</taxon>
        <taxon>Eurotiales</taxon>
        <taxon>Aspergillaceae</taxon>
        <taxon>Aspergillus</taxon>
        <taxon>Aspergillus subgen. Aspergillus</taxon>
    </lineage>
</organism>
<evidence type="ECO:0000313" key="20">
    <source>
        <dbReference type="Proteomes" id="UP000184300"/>
    </source>
</evidence>
<comment type="similarity">
    <text evidence="4 15">Belongs to the GMC oxidoreductase family.</text>
</comment>
<dbReference type="PROSITE" id="PS00623">
    <property type="entry name" value="GMC_OXRED_1"/>
    <property type="match status" value="1"/>
</dbReference>
<dbReference type="VEuPathDB" id="FungiDB:ASPGLDRAFT_46383"/>
<dbReference type="GO" id="GO:0046562">
    <property type="term" value="F:beta-D-glucose oxidase activity"/>
    <property type="evidence" value="ECO:0007669"/>
    <property type="project" value="UniProtKB-EC"/>
</dbReference>
<dbReference type="Pfam" id="PF00732">
    <property type="entry name" value="GMC_oxred_N"/>
    <property type="match status" value="1"/>
</dbReference>
<dbReference type="EC" id="1.1.3.4" evidence="12"/>
<sequence length="639" mass="70980">MKYSCLGAIALLASTALSQHAQVPFDAEKTKQSPHQQKSITPGVIRDPFLVANTTYDYVIAGGGLTGLTVAAKLLENPSTNFTVLVIENGFYGSEYGPIIDDLNTYGQIFGSSVDHAYETSPQKVNNRVEIVRSGNGLGGSTLINGGTWTRPHRVQVDSWSKVFGNSGWTYAELDRYMKDIEKPRDPTKDTHGAWHTYDPKCHNAENGTGRVSVGARDRGYNWSQVIPALMRTVNHTYPDAPTQRDLCCGDPRGVSMFMNTLTSKQVRTDAARSWLGPVLKNDTTRNRITVLTGQIAGKVNLEKNQQKDTKGLYKATGVEYGVHNKEDWRWNVTAKQEVLLAAGSTISPLILQYSGIGPKQVLQQANVTQKLDLPVGLNLQDQTTTNVRSEVTAQGNGQGQAAFFATFAEIFGPDAKEYEGLLNDDDNLNKWADETVAGGGFHNGTALLEQYRNYKKWLLQDNVTYAELFLDTDNRINFDLWDLIPFTRGYVKILDKDPYLRSFEYNPRYFENELDVAGQAAASRLARTLSRTHEMAKYTGNELIPGHLLPLDATLSEWKHYVKQNYRANYHGVGTCSMMSREQGGVVNHKAQVYDVDGLRVVDGSIPPTQVSSHVMTVFYGMAVKIANAILDDYKHKP</sequence>
<accession>A0A1L9VKM9</accession>
<evidence type="ECO:0000256" key="16">
    <source>
        <dbReference type="SAM" id="SignalP"/>
    </source>
</evidence>
<dbReference type="Gene3D" id="4.10.450.10">
    <property type="entry name" value="Glucose Oxidase, domain 2"/>
    <property type="match status" value="1"/>
</dbReference>